<keyword evidence="8 10" id="KW-1133">Transmembrane helix</keyword>
<keyword evidence="9 10" id="KW-0472">Membrane</keyword>
<comment type="subcellular location">
    <subcellularLocation>
        <location evidence="10">Cell inner membrane</location>
        <topology evidence="10">Multi-pass membrane protein</topology>
    </subcellularLocation>
</comment>
<keyword evidence="2 10" id="KW-0597">Phosphoprotein</keyword>
<feature type="transmembrane region" description="Helical" evidence="10">
    <location>
        <begin position="69"/>
        <end position="86"/>
    </location>
</feature>
<comment type="cofactor">
    <cofactor evidence="10">
        <name>FMN</name>
        <dbReference type="ChEBI" id="CHEBI:58210"/>
    </cofactor>
</comment>
<dbReference type="EC" id="7.-.-.-" evidence="10"/>
<dbReference type="HAMAP" id="MF_00462">
    <property type="entry name" value="RsxD_RnfD"/>
    <property type="match status" value="1"/>
</dbReference>
<keyword evidence="12" id="KW-1185">Reference proteome</keyword>
<dbReference type="RefSeq" id="WP_083563478.1">
    <property type="nucleotide sequence ID" value="NZ_AQQV01000006.1"/>
</dbReference>
<evidence type="ECO:0000313" key="11">
    <source>
        <dbReference type="EMBL" id="ORE85028.1"/>
    </source>
</evidence>
<dbReference type="AlphaFoldDB" id="A0A1Y1S9S9"/>
<feature type="transmembrane region" description="Helical" evidence="10">
    <location>
        <begin position="226"/>
        <end position="245"/>
    </location>
</feature>
<dbReference type="NCBIfam" id="TIGR01946">
    <property type="entry name" value="rnfD"/>
    <property type="match status" value="1"/>
</dbReference>
<keyword evidence="6 10" id="KW-1278">Translocase</keyword>
<evidence type="ECO:0000256" key="5">
    <source>
        <dbReference type="ARBA" id="ARBA00022692"/>
    </source>
</evidence>
<dbReference type="PANTHER" id="PTHR30578">
    <property type="entry name" value="ELECTRON TRANSPORT COMPLEX PROTEIN RNFD"/>
    <property type="match status" value="1"/>
</dbReference>
<accession>A0A1Y1S9S9</accession>
<dbReference type="Pfam" id="PF03116">
    <property type="entry name" value="NQR2_RnfD_RnfE"/>
    <property type="match status" value="1"/>
</dbReference>
<keyword evidence="7 10" id="KW-0249">Electron transport</keyword>
<dbReference type="NCBIfam" id="NF002011">
    <property type="entry name" value="PRK00816.1"/>
    <property type="match status" value="1"/>
</dbReference>
<feature type="transmembrane region" description="Helical" evidence="10">
    <location>
        <begin position="17"/>
        <end position="36"/>
    </location>
</feature>
<dbReference type="PANTHER" id="PTHR30578:SF0">
    <property type="entry name" value="ION-TRANSLOCATING OXIDOREDUCTASE COMPLEX SUBUNIT D"/>
    <property type="match status" value="1"/>
</dbReference>
<dbReference type="Proteomes" id="UP000192342">
    <property type="component" value="Unassembled WGS sequence"/>
</dbReference>
<dbReference type="EMBL" id="AQQV01000006">
    <property type="protein sequence ID" value="ORE85028.1"/>
    <property type="molecule type" value="Genomic_DNA"/>
</dbReference>
<dbReference type="OrthoDB" id="9776359at2"/>
<dbReference type="GO" id="GO:0055085">
    <property type="term" value="P:transmembrane transport"/>
    <property type="evidence" value="ECO:0007669"/>
    <property type="project" value="InterPro"/>
</dbReference>
<evidence type="ECO:0000256" key="2">
    <source>
        <dbReference type="ARBA" id="ARBA00022553"/>
    </source>
</evidence>
<reference evidence="11 12" key="1">
    <citation type="submission" date="2013-04" db="EMBL/GenBank/DDBJ databases">
        <title>Oceanococcus atlanticus 22II-S10r2 Genome Sequencing.</title>
        <authorList>
            <person name="Lai Q."/>
            <person name="Li G."/>
            <person name="Shao Z."/>
        </authorList>
    </citation>
    <scope>NUCLEOTIDE SEQUENCE [LARGE SCALE GENOMIC DNA]</scope>
    <source>
        <strain evidence="11 12">22II-S10r2</strain>
    </source>
</reference>
<evidence type="ECO:0000256" key="4">
    <source>
        <dbReference type="ARBA" id="ARBA00022643"/>
    </source>
</evidence>
<proteinExistence type="inferred from homology"/>
<sequence length="337" mass="36414">MPRSSPHLPVAARVNRVMLSVCLALLPGVIASYWFFGWGVLANLALASATAVASETLMLAIRRRPIRKFLLDGSALVTGLLIGLSIPPYAPWWLVVFGASFALIFGKHLYGGLGYNPFNPAMLGFVVLLIAFPAEMSAWVNPSADLDQTRLTAYSQGRIGLEELDGLTAATPLDHVKTELSRQQTSQEAAASMASGPVAGFAWDWINLAFLAGGLWLLLRGIIRWQIPVGFLAGLGLMTLLFWLGDADRHPGLLHHWFSGATMLGAFFIATDPVSASTTPRGRLYYGLGIGVLVYIIRSFGGYPDAVAFAVLLMNICVPLIDHYTPTRTYGTGPRQP</sequence>
<feature type="transmembrane region" description="Helical" evidence="10">
    <location>
        <begin position="283"/>
        <end position="300"/>
    </location>
</feature>
<feature type="transmembrane region" description="Helical" evidence="10">
    <location>
        <begin position="306"/>
        <end position="325"/>
    </location>
</feature>
<comment type="similarity">
    <text evidence="10">Belongs to the NqrB/RnfD family.</text>
</comment>
<dbReference type="STRING" id="1317117.ATO7_16130"/>
<comment type="subunit">
    <text evidence="10">The complex is composed of six subunits: RnfA, RnfB, RnfC, RnfD, RnfE and RnfG.</text>
</comment>
<dbReference type="InterPro" id="IPR004338">
    <property type="entry name" value="NqrB/RnfD"/>
</dbReference>
<evidence type="ECO:0000256" key="8">
    <source>
        <dbReference type="ARBA" id="ARBA00022989"/>
    </source>
</evidence>
<keyword evidence="4 10" id="KW-0288">FMN</keyword>
<evidence type="ECO:0000256" key="1">
    <source>
        <dbReference type="ARBA" id="ARBA00022448"/>
    </source>
</evidence>
<dbReference type="GO" id="GO:0022900">
    <property type="term" value="P:electron transport chain"/>
    <property type="evidence" value="ECO:0007669"/>
    <property type="project" value="UniProtKB-UniRule"/>
</dbReference>
<evidence type="ECO:0000256" key="7">
    <source>
        <dbReference type="ARBA" id="ARBA00022982"/>
    </source>
</evidence>
<keyword evidence="5 10" id="KW-0812">Transmembrane</keyword>
<evidence type="ECO:0000313" key="12">
    <source>
        <dbReference type="Proteomes" id="UP000192342"/>
    </source>
</evidence>
<comment type="caution">
    <text evidence="11">The sequence shown here is derived from an EMBL/GenBank/DDBJ whole genome shotgun (WGS) entry which is preliminary data.</text>
</comment>
<keyword evidence="10" id="KW-0997">Cell inner membrane</keyword>
<keyword evidence="3 10" id="KW-0285">Flavoprotein</keyword>
<evidence type="ECO:0000256" key="9">
    <source>
        <dbReference type="ARBA" id="ARBA00023136"/>
    </source>
</evidence>
<dbReference type="InterPro" id="IPR011303">
    <property type="entry name" value="RnfD_bac"/>
</dbReference>
<comment type="function">
    <text evidence="10">Part of a membrane-bound complex that couples electron transfer with translocation of ions across the membrane.</text>
</comment>
<organism evidence="11 12">
    <name type="scientific">Oceanococcus atlanticus</name>
    <dbReference type="NCBI Taxonomy" id="1317117"/>
    <lineage>
        <taxon>Bacteria</taxon>
        <taxon>Pseudomonadati</taxon>
        <taxon>Pseudomonadota</taxon>
        <taxon>Gammaproteobacteria</taxon>
        <taxon>Chromatiales</taxon>
        <taxon>Oceanococcaceae</taxon>
        <taxon>Oceanococcus</taxon>
    </lineage>
</organism>
<feature type="transmembrane region" description="Helical" evidence="10">
    <location>
        <begin position="257"/>
        <end position="276"/>
    </location>
</feature>
<evidence type="ECO:0000256" key="10">
    <source>
        <dbReference type="HAMAP-Rule" id="MF_00462"/>
    </source>
</evidence>
<evidence type="ECO:0000256" key="6">
    <source>
        <dbReference type="ARBA" id="ARBA00022967"/>
    </source>
</evidence>
<protein>
    <recommendedName>
        <fullName evidence="10">Ion-translocating oxidoreductase complex subunit D</fullName>
        <ecNumber evidence="10">7.-.-.-</ecNumber>
    </recommendedName>
    <alternativeName>
        <fullName evidence="10">Rnf electron transport complex subunit D</fullName>
    </alternativeName>
</protein>
<name>A0A1Y1S9S9_9GAMM</name>
<feature type="transmembrane region" description="Helical" evidence="10">
    <location>
        <begin position="201"/>
        <end position="219"/>
    </location>
</feature>
<feature type="modified residue" description="FMN phosphoryl threonine" evidence="10">
    <location>
        <position position="171"/>
    </location>
</feature>
<gene>
    <name evidence="10" type="primary">rnfD</name>
    <name evidence="11" type="ORF">ATO7_16130</name>
</gene>
<evidence type="ECO:0000256" key="3">
    <source>
        <dbReference type="ARBA" id="ARBA00022630"/>
    </source>
</evidence>
<keyword evidence="10" id="KW-1003">Cell membrane</keyword>
<dbReference type="GO" id="GO:0005886">
    <property type="term" value="C:plasma membrane"/>
    <property type="evidence" value="ECO:0007669"/>
    <property type="project" value="UniProtKB-SubCell"/>
</dbReference>
<keyword evidence="1 10" id="KW-0813">Transport</keyword>